<feature type="non-terminal residue" evidence="2">
    <location>
        <position position="1"/>
    </location>
</feature>
<feature type="region of interest" description="Disordered" evidence="1">
    <location>
        <begin position="37"/>
        <end position="68"/>
    </location>
</feature>
<evidence type="ECO:0000313" key="2">
    <source>
        <dbReference type="EMBL" id="SBR93399.1"/>
    </source>
</evidence>
<reference evidence="2" key="1">
    <citation type="submission" date="2016-05" db="EMBL/GenBank/DDBJ databases">
        <authorList>
            <person name="Lavstsen T."/>
            <person name="Jespersen J.S."/>
        </authorList>
    </citation>
    <scope>NUCLEOTIDE SEQUENCE</scope>
    <source>
        <tissue evidence="2">Brain</tissue>
    </source>
</reference>
<sequence length="117" mass="12868">CYLFAVVIIYRQDVDEKRSSSLFLQLRCEPTASASLVETTSLTRSPSPVEPGDWSTNPNPNPATGQPTKAFHVQHTHTRVYSLRDQPTHILAGGFWCFNSEVGSGAPWASCTTPGCW</sequence>
<protein>
    <submittedName>
        <fullName evidence="2">Uncharacterized protein</fullName>
    </submittedName>
</protein>
<accession>A0A1A8QJW4</accession>
<proteinExistence type="predicted"/>
<gene>
    <name evidence="2" type="primary">Nfu_g_1_001161</name>
</gene>
<organism evidence="2">
    <name type="scientific">Nothobranchius rachovii</name>
    <name type="common">bluefin notho</name>
    <dbReference type="NCBI Taxonomy" id="451742"/>
    <lineage>
        <taxon>Eukaryota</taxon>
        <taxon>Metazoa</taxon>
        <taxon>Chordata</taxon>
        <taxon>Craniata</taxon>
        <taxon>Vertebrata</taxon>
        <taxon>Euteleostomi</taxon>
        <taxon>Actinopterygii</taxon>
        <taxon>Neopterygii</taxon>
        <taxon>Teleostei</taxon>
        <taxon>Neoteleostei</taxon>
        <taxon>Acanthomorphata</taxon>
        <taxon>Ovalentaria</taxon>
        <taxon>Atherinomorphae</taxon>
        <taxon>Cyprinodontiformes</taxon>
        <taxon>Nothobranchiidae</taxon>
        <taxon>Nothobranchius</taxon>
    </lineage>
</organism>
<feature type="compositionally biased region" description="Polar residues" evidence="1">
    <location>
        <begin position="54"/>
        <end position="67"/>
    </location>
</feature>
<evidence type="ECO:0000256" key="1">
    <source>
        <dbReference type="SAM" id="MobiDB-lite"/>
    </source>
</evidence>
<name>A0A1A8QJW4_9TELE</name>
<dbReference type="AlphaFoldDB" id="A0A1A8QJW4"/>
<feature type="compositionally biased region" description="Polar residues" evidence="1">
    <location>
        <begin position="37"/>
        <end position="46"/>
    </location>
</feature>
<reference evidence="2" key="2">
    <citation type="submission" date="2016-06" db="EMBL/GenBank/DDBJ databases">
        <title>The genome of a short-lived fish provides insights into sex chromosome evolution and the genetic control of aging.</title>
        <authorList>
            <person name="Reichwald K."/>
            <person name="Felder M."/>
            <person name="Petzold A."/>
            <person name="Koch P."/>
            <person name="Groth M."/>
            <person name="Platzer M."/>
        </authorList>
    </citation>
    <scope>NUCLEOTIDE SEQUENCE</scope>
    <source>
        <tissue evidence="2">Brain</tissue>
    </source>
</reference>
<feature type="non-terminal residue" evidence="2">
    <location>
        <position position="117"/>
    </location>
</feature>
<dbReference type="EMBL" id="HAEI01005459">
    <property type="protein sequence ID" value="SBR93399.1"/>
    <property type="molecule type" value="Transcribed_RNA"/>
</dbReference>